<dbReference type="Proteomes" id="UP000291236">
    <property type="component" value="Chromosome"/>
</dbReference>
<reference evidence="2 3" key="1">
    <citation type="submission" date="2018-12" db="EMBL/GenBank/DDBJ databases">
        <title>Rubrispira sanarue gen. nov., sp., nov., a member of the order Silvanigrellales, isolated from a brackish lake in Hamamatsu Japan.</title>
        <authorList>
            <person name="Maejima Y."/>
            <person name="Iino T."/>
            <person name="Muraguchi Y."/>
            <person name="Fukuda K."/>
            <person name="Nojiri H."/>
            <person name="Ohkuma M."/>
            <person name="Moriuchi R."/>
            <person name="Dohra H."/>
            <person name="Kimbara K."/>
            <person name="Shintani M."/>
        </authorList>
    </citation>
    <scope>NUCLEOTIDE SEQUENCE [LARGE SCALE GENOMIC DNA]</scope>
    <source>
        <strain evidence="2 3">RF1110005</strain>
    </source>
</reference>
<dbReference type="RefSeq" id="WP_130605810.1">
    <property type="nucleotide sequence ID" value="NZ_AP019368.1"/>
</dbReference>
<gene>
    <name evidence="2" type="ORF">JCM31447_311400</name>
</gene>
<feature type="signal peptide" evidence="1">
    <location>
        <begin position="1"/>
        <end position="21"/>
    </location>
</feature>
<organism evidence="2 3">
    <name type="scientific">Fluviispira sanaruensis</name>
    <dbReference type="NCBI Taxonomy" id="2493639"/>
    <lineage>
        <taxon>Bacteria</taxon>
        <taxon>Pseudomonadati</taxon>
        <taxon>Bdellovibrionota</taxon>
        <taxon>Oligoflexia</taxon>
        <taxon>Silvanigrellales</taxon>
        <taxon>Silvanigrellaceae</taxon>
        <taxon>Fluviispira</taxon>
    </lineage>
</organism>
<keyword evidence="3" id="KW-1185">Reference proteome</keyword>
<dbReference type="AlphaFoldDB" id="A0A4P2VGI1"/>
<feature type="chain" id="PRO_5020430101" description="Lipoprotein" evidence="1">
    <location>
        <begin position="22"/>
        <end position="201"/>
    </location>
</feature>
<protein>
    <recommendedName>
        <fullName evidence="4">Lipoprotein</fullName>
    </recommendedName>
</protein>
<proteinExistence type="predicted"/>
<dbReference type="OrthoDB" id="5293969at2"/>
<evidence type="ECO:0000256" key="1">
    <source>
        <dbReference type="SAM" id="SignalP"/>
    </source>
</evidence>
<dbReference type="EMBL" id="AP019368">
    <property type="protein sequence ID" value="BBH51866.1"/>
    <property type="molecule type" value="Genomic_DNA"/>
</dbReference>
<sequence length="201" mass="22730">MKKIKSFAFKTIFIVFTLAINACISLTNKEITLEKSEQQTPSWVNANEHTADKETVFFTYKKNDVFNLNLGIKQIQAAAQTQISFLVMEKVQKTLLNSLPASSNISNKERNSLVNELSEAVSQNRFSLNFKPSLPKAIYWEYRQKDTENGLEKYYVIWVLLSVPTSDFKAALISTALTLTKSSSSEAVDLGHNILQEMTHP</sequence>
<evidence type="ECO:0000313" key="2">
    <source>
        <dbReference type="EMBL" id="BBH51866.1"/>
    </source>
</evidence>
<keyword evidence="1" id="KW-0732">Signal</keyword>
<evidence type="ECO:0000313" key="3">
    <source>
        <dbReference type="Proteomes" id="UP000291236"/>
    </source>
</evidence>
<name>A0A4P2VGI1_FLUSA</name>
<evidence type="ECO:0008006" key="4">
    <source>
        <dbReference type="Google" id="ProtNLM"/>
    </source>
</evidence>
<dbReference type="KEGG" id="sbf:JCM31447_311400"/>
<accession>A0A4P2VGI1</accession>